<reference evidence="2" key="1">
    <citation type="submission" date="2020-11" db="EMBL/GenBank/DDBJ databases">
        <authorList>
            <person name="Tran Van P."/>
        </authorList>
    </citation>
    <scope>NUCLEOTIDE SEQUENCE</scope>
</reference>
<evidence type="ECO:0000313" key="2">
    <source>
        <dbReference type="EMBL" id="CAD7262650.1"/>
    </source>
</evidence>
<gene>
    <name evidence="2" type="ORF">TSIB3V08_LOCUS6752</name>
</gene>
<name>A0A7R9AYT4_TIMSH</name>
<organism evidence="2">
    <name type="scientific">Timema shepardi</name>
    <name type="common">Walking stick</name>
    <dbReference type="NCBI Taxonomy" id="629360"/>
    <lineage>
        <taxon>Eukaryota</taxon>
        <taxon>Metazoa</taxon>
        <taxon>Ecdysozoa</taxon>
        <taxon>Arthropoda</taxon>
        <taxon>Hexapoda</taxon>
        <taxon>Insecta</taxon>
        <taxon>Pterygota</taxon>
        <taxon>Neoptera</taxon>
        <taxon>Polyneoptera</taxon>
        <taxon>Phasmatodea</taxon>
        <taxon>Timematodea</taxon>
        <taxon>Timematoidea</taxon>
        <taxon>Timematidae</taxon>
        <taxon>Timema</taxon>
    </lineage>
</organism>
<accession>A0A7R9AYT4</accession>
<proteinExistence type="predicted"/>
<protein>
    <submittedName>
        <fullName evidence="2">Uncharacterized protein</fullName>
    </submittedName>
</protein>
<sequence length="93" mass="10168">MVSLESGARSVSCRTTTRRTGSSEVLPNHSLTSQTDVESYPTAMYCNLHLKQRSCVLCIDSGPLVVQMGLAKNNSTLSTLAHHYDKMEALTHV</sequence>
<dbReference type="EMBL" id="OC002984">
    <property type="protein sequence ID" value="CAD7262650.1"/>
    <property type="molecule type" value="Genomic_DNA"/>
</dbReference>
<evidence type="ECO:0000256" key="1">
    <source>
        <dbReference type="SAM" id="MobiDB-lite"/>
    </source>
</evidence>
<dbReference type="AlphaFoldDB" id="A0A7R9AYT4"/>
<feature type="region of interest" description="Disordered" evidence="1">
    <location>
        <begin position="1"/>
        <end position="30"/>
    </location>
</feature>
<feature type="compositionally biased region" description="Low complexity" evidence="1">
    <location>
        <begin position="9"/>
        <end position="23"/>
    </location>
</feature>